<dbReference type="Proteomes" id="UP000260680">
    <property type="component" value="Unassembled WGS sequence"/>
</dbReference>
<accession>A0A3E2NF36</accession>
<dbReference type="SMART" id="SM00332">
    <property type="entry name" value="PP2Cc"/>
    <property type="match status" value="1"/>
</dbReference>
<dbReference type="PROSITE" id="PS51746">
    <property type="entry name" value="PPM_2"/>
    <property type="match status" value="1"/>
</dbReference>
<sequence>MRRDNSEFKTAYISHEGTRLHNNDYFAFIEQDKLACYILVDGIETGDESQSARIAAEAVAVAFNGHPSMTRGSVRRYLMAAHKRLKINHKQLSMKASITVVVTDYTTMRFGYVGNTRFHLYRGGQLLLESRDHSLSWSLMEEDELPKDKIAKHEERGNLTRYLGQEENLVPDVSKKTKLRDGDIIVLFTRGIWENIDSYDLQAVFEEAGREPEESVGYVERLILDAHPEEIDNYTFAAIFVNKTYVDPNKGKKIKTVLKIAIPVLLILLILGITLFIRHRIWQENKRNMDLYYLSGIEYIQDSNFPRAKEELRKAYDLAVKVKDISRRDEIAEYQKLTDAVIESDEMLIKEAYEEALKGYVHAHDRSRFSDNLAERYIADKLEVTKKYINVFDMLSLGDQLADQGNYALAEEKYLEARMLATQNYDLDGREKANNALDDLYSKMEKEAEQEKEAGKERTQNEIAAADFIIQGDNALKEGDIVGARLYYTMAKEKYSELGNEKIVDSIDKKLALAEERQRENEERLARANQYIEEGEHLLTQKKYADAKKQYLLAREIYADVKEESKLEKTQTKIEIVDGYLTGSNSEDTSKNMDNTTENSPESNP</sequence>
<reference evidence="5 6" key="1">
    <citation type="submission" date="2018-07" db="EMBL/GenBank/DDBJ databases">
        <title>New species, Clostridium PI-S10-A1B.</title>
        <authorList>
            <person name="Krishna G."/>
            <person name="Summeta K."/>
            <person name="Shikha S."/>
            <person name="Prabhu P.B."/>
            <person name="Suresh K."/>
        </authorList>
    </citation>
    <scope>NUCLEOTIDE SEQUENCE [LARGE SCALE GENOMIC DNA]</scope>
    <source>
        <strain evidence="5 6">PI-S10-A1B</strain>
    </source>
</reference>
<name>A0A3E2NF36_9FIRM</name>
<evidence type="ECO:0000313" key="6">
    <source>
        <dbReference type="Proteomes" id="UP000260680"/>
    </source>
</evidence>
<dbReference type="AlphaFoldDB" id="A0A3E2NF36"/>
<protein>
    <recommendedName>
        <fullName evidence="4">PPM-type phosphatase domain-containing protein</fullName>
    </recommendedName>
</protein>
<dbReference type="RefSeq" id="WP_117416359.1">
    <property type="nucleotide sequence ID" value="NZ_QOHO01000021.1"/>
</dbReference>
<dbReference type="SUPFAM" id="SSF81606">
    <property type="entry name" value="PP2C-like"/>
    <property type="match status" value="1"/>
</dbReference>
<proteinExistence type="predicted"/>
<dbReference type="InterPro" id="IPR036457">
    <property type="entry name" value="PPM-type-like_dom_sf"/>
</dbReference>
<keyword evidence="3" id="KW-0812">Transmembrane</keyword>
<evidence type="ECO:0000256" key="1">
    <source>
        <dbReference type="SAM" id="Coils"/>
    </source>
</evidence>
<keyword evidence="3" id="KW-0472">Membrane</keyword>
<keyword evidence="1" id="KW-0175">Coiled coil</keyword>
<feature type="region of interest" description="Disordered" evidence="2">
    <location>
        <begin position="579"/>
        <end position="605"/>
    </location>
</feature>
<evidence type="ECO:0000256" key="2">
    <source>
        <dbReference type="SAM" id="MobiDB-lite"/>
    </source>
</evidence>
<evidence type="ECO:0000256" key="3">
    <source>
        <dbReference type="SAM" id="Phobius"/>
    </source>
</evidence>
<evidence type="ECO:0000259" key="4">
    <source>
        <dbReference type="PROSITE" id="PS51746"/>
    </source>
</evidence>
<dbReference type="InterPro" id="IPR001932">
    <property type="entry name" value="PPM-type_phosphatase-like_dom"/>
</dbReference>
<keyword evidence="3" id="KW-1133">Transmembrane helix</keyword>
<feature type="coiled-coil region" evidence="1">
    <location>
        <begin position="504"/>
        <end position="531"/>
    </location>
</feature>
<feature type="transmembrane region" description="Helical" evidence="3">
    <location>
        <begin position="257"/>
        <end position="277"/>
    </location>
</feature>
<dbReference type="EMBL" id="QOHO01000021">
    <property type="protein sequence ID" value="RFZ79595.1"/>
    <property type="molecule type" value="Genomic_DNA"/>
</dbReference>
<dbReference type="Gene3D" id="3.60.40.10">
    <property type="entry name" value="PPM-type phosphatase domain"/>
    <property type="match status" value="1"/>
</dbReference>
<feature type="compositionally biased region" description="Polar residues" evidence="2">
    <location>
        <begin position="582"/>
        <end position="605"/>
    </location>
</feature>
<evidence type="ECO:0000313" key="5">
    <source>
        <dbReference type="EMBL" id="RFZ79595.1"/>
    </source>
</evidence>
<gene>
    <name evidence="5" type="ORF">DS742_07420</name>
</gene>
<feature type="domain" description="PPM-type phosphatase" evidence="4">
    <location>
        <begin position="9"/>
        <end position="241"/>
    </location>
</feature>
<organism evidence="5 6">
    <name type="scientific">Lacrimispora amygdalina</name>
    <dbReference type="NCBI Taxonomy" id="253257"/>
    <lineage>
        <taxon>Bacteria</taxon>
        <taxon>Bacillati</taxon>
        <taxon>Bacillota</taxon>
        <taxon>Clostridia</taxon>
        <taxon>Lachnospirales</taxon>
        <taxon>Lachnospiraceae</taxon>
        <taxon>Lacrimispora</taxon>
    </lineage>
</organism>
<comment type="caution">
    <text evidence="5">The sequence shown here is derived from an EMBL/GenBank/DDBJ whole genome shotgun (WGS) entry which is preliminary data.</text>
</comment>
<dbReference type="OrthoDB" id="9801841at2"/>